<feature type="region of interest" description="Disordered" evidence="1">
    <location>
        <begin position="91"/>
        <end position="153"/>
    </location>
</feature>
<evidence type="ECO:0000313" key="3">
    <source>
        <dbReference type="EMBL" id="KAK4045166.1"/>
    </source>
</evidence>
<keyword evidence="4" id="KW-1185">Reference proteome</keyword>
<comment type="caution">
    <text evidence="3">The sequence shown here is derived from an EMBL/GenBank/DDBJ whole genome shotgun (WGS) entry which is preliminary data.</text>
</comment>
<proteinExistence type="predicted"/>
<reference evidence="3 4" key="1">
    <citation type="journal article" date="2023" name="Nucleic Acids Res.">
        <title>The hologenome of Daphnia magna reveals possible DNA methylation and microbiome-mediated evolution of the host genome.</title>
        <authorList>
            <person name="Chaturvedi A."/>
            <person name="Li X."/>
            <person name="Dhandapani V."/>
            <person name="Marshall H."/>
            <person name="Kissane S."/>
            <person name="Cuenca-Cambronero M."/>
            <person name="Asole G."/>
            <person name="Calvet F."/>
            <person name="Ruiz-Romero M."/>
            <person name="Marangio P."/>
            <person name="Guigo R."/>
            <person name="Rago D."/>
            <person name="Mirbahai L."/>
            <person name="Eastwood N."/>
            <person name="Colbourne J.K."/>
            <person name="Zhou J."/>
            <person name="Mallon E."/>
            <person name="Orsini L."/>
        </authorList>
    </citation>
    <scope>NUCLEOTIDE SEQUENCE [LARGE SCALE GENOMIC DNA]</scope>
    <source>
        <strain evidence="3">LRV0_1</strain>
    </source>
</reference>
<evidence type="ECO:0000313" key="4">
    <source>
        <dbReference type="Proteomes" id="UP001234178"/>
    </source>
</evidence>
<dbReference type="Proteomes" id="UP001234178">
    <property type="component" value="Unassembled WGS sequence"/>
</dbReference>
<evidence type="ECO:0000256" key="1">
    <source>
        <dbReference type="SAM" id="MobiDB-lite"/>
    </source>
</evidence>
<dbReference type="EMBL" id="JAOYFB010000041">
    <property type="protein sequence ID" value="KAK4045166.1"/>
    <property type="molecule type" value="Genomic_DNA"/>
</dbReference>
<name>A0ABR0B9A8_9CRUS</name>
<accession>A0ABR0B9A8</accession>
<feature type="compositionally biased region" description="Low complexity" evidence="1">
    <location>
        <begin position="130"/>
        <end position="147"/>
    </location>
</feature>
<keyword evidence="2" id="KW-0732">Signal</keyword>
<evidence type="ECO:0000256" key="2">
    <source>
        <dbReference type="SAM" id="SignalP"/>
    </source>
</evidence>
<sequence>MNRSSSHGFGARLRPLALAAFGLVGVAFVPLGPLAACTESATNAKNEPDGGLCCPIQYGSCSCVYVGGPRSPTGYCRQICDVPSGDFGTRTDENGCPVRTTGSSSGGGCGRTQPAVDASEPDDAGESPLDAATDAATTDGSTPAGPTRVSARDAKHCNAPHKLPWLLAALLVVRGDLREPNQEDPPEPCSAEAALEAFTSPIDASLCGDPETPVCVFDDEEWSIGREQQLYEELFTCGGRVVFQWKKCRVCLRATDRCVPISRPAPPRPAACAKRRPDPMVE</sequence>
<organism evidence="3 4">
    <name type="scientific">Daphnia magna</name>
    <dbReference type="NCBI Taxonomy" id="35525"/>
    <lineage>
        <taxon>Eukaryota</taxon>
        <taxon>Metazoa</taxon>
        <taxon>Ecdysozoa</taxon>
        <taxon>Arthropoda</taxon>
        <taxon>Crustacea</taxon>
        <taxon>Branchiopoda</taxon>
        <taxon>Diplostraca</taxon>
        <taxon>Cladocera</taxon>
        <taxon>Anomopoda</taxon>
        <taxon>Daphniidae</taxon>
        <taxon>Daphnia</taxon>
    </lineage>
</organism>
<gene>
    <name evidence="3" type="ORF">OUZ56_032574</name>
</gene>
<feature type="chain" id="PRO_5046931047" evidence="2">
    <location>
        <begin position="29"/>
        <end position="282"/>
    </location>
</feature>
<feature type="signal peptide" evidence="2">
    <location>
        <begin position="1"/>
        <end position="28"/>
    </location>
</feature>
<protein>
    <submittedName>
        <fullName evidence="3">Uncharacterized protein</fullName>
    </submittedName>
</protein>